<dbReference type="InterPro" id="IPR019734">
    <property type="entry name" value="TPR_rpt"/>
</dbReference>
<keyword evidence="5" id="KW-1185">Reference proteome</keyword>
<dbReference type="Gene3D" id="1.25.40.10">
    <property type="entry name" value="Tetratricopeptide repeat domain"/>
    <property type="match status" value="1"/>
</dbReference>
<dbReference type="SUPFAM" id="SSF46894">
    <property type="entry name" value="C-terminal effector domain of the bipartite response regulators"/>
    <property type="match status" value="1"/>
</dbReference>
<dbReference type="Proteomes" id="UP000198384">
    <property type="component" value="Unassembled WGS sequence"/>
</dbReference>
<evidence type="ECO:0000256" key="2">
    <source>
        <dbReference type="SAM" id="Phobius"/>
    </source>
</evidence>
<dbReference type="GO" id="GO:0006355">
    <property type="term" value="P:regulation of DNA-templated transcription"/>
    <property type="evidence" value="ECO:0007669"/>
    <property type="project" value="InterPro"/>
</dbReference>
<dbReference type="EMBL" id="FZNT01000002">
    <property type="protein sequence ID" value="SNR39576.1"/>
    <property type="molecule type" value="Genomic_DNA"/>
</dbReference>
<feature type="coiled-coil region" evidence="1">
    <location>
        <begin position="286"/>
        <end position="313"/>
    </location>
</feature>
<feature type="domain" description="HTH luxR-type" evidence="3">
    <location>
        <begin position="431"/>
        <end position="488"/>
    </location>
</feature>
<keyword evidence="1" id="KW-0175">Coiled coil</keyword>
<dbReference type="InterPro" id="IPR016032">
    <property type="entry name" value="Sig_transdc_resp-reg_C-effctor"/>
</dbReference>
<protein>
    <recommendedName>
        <fullName evidence="3">HTH luxR-type domain-containing protein</fullName>
    </recommendedName>
</protein>
<keyword evidence="2" id="KW-1133">Transmembrane helix</keyword>
<dbReference type="OrthoDB" id="1017207at2"/>
<keyword evidence="2" id="KW-0812">Transmembrane</keyword>
<dbReference type="AlphaFoldDB" id="A0A238VZ88"/>
<dbReference type="RefSeq" id="WP_089380455.1">
    <property type="nucleotide sequence ID" value="NZ_FZNT01000002.1"/>
</dbReference>
<dbReference type="SUPFAM" id="SSF48452">
    <property type="entry name" value="TPR-like"/>
    <property type="match status" value="1"/>
</dbReference>
<accession>A0A238VZ88</accession>
<organism evidence="4 5">
    <name type="scientific">Lutibacter agarilyticus</name>
    <dbReference type="NCBI Taxonomy" id="1109740"/>
    <lineage>
        <taxon>Bacteria</taxon>
        <taxon>Pseudomonadati</taxon>
        <taxon>Bacteroidota</taxon>
        <taxon>Flavobacteriia</taxon>
        <taxon>Flavobacteriales</taxon>
        <taxon>Flavobacteriaceae</taxon>
        <taxon>Lutibacter</taxon>
    </lineage>
</organism>
<name>A0A238VZ88_9FLAO</name>
<sequence length="491" mass="56902">MVCSSLFAIPSQDTIQNSHSNHLLDSLFISTENKLIEAKNLTDSADYPNAYDNLWIVLNVADSIKNPSLKYKAYKQLSMLYSIFHNYEKAYSCVDSMFYYANKTKELSVKAKGNLHFSAAITYRMQKKYDEAASQLKICEQLFDSLNNPIDQKLYILTEKAHLNTLQGNYKKAEELLIDITKQTPSNHSYVSILYSMWGDFYSEMNNKNKALEYYNKSLIAISKQNTRIGLRVELLSKASKLNYSLGNNKIAFEQMEASKQLGDSLFGSQSIRNKQLFEIKDSYREIKLENQRIQKQQELENLKSEEEKLNLQLGFSIALLITLIIAAIVVVTSLKKKYQLEKKLITERTRSEVEMKKKELTLTALQLMEKDRLLDEIKTDLEKIQQDKGDASIHKIRNTINVNSKKNWEEFEARFVQINNLFYDSLYKKHSDLSRNELKLCALIKLNFSSKEMAQILGVSADSINKARYRLRKKMNLTRDENLVTYINTI</sequence>
<dbReference type="InterPro" id="IPR011990">
    <property type="entry name" value="TPR-like_helical_dom_sf"/>
</dbReference>
<dbReference type="GO" id="GO:0003677">
    <property type="term" value="F:DNA binding"/>
    <property type="evidence" value="ECO:0007669"/>
    <property type="project" value="InterPro"/>
</dbReference>
<evidence type="ECO:0000256" key="1">
    <source>
        <dbReference type="SAM" id="Coils"/>
    </source>
</evidence>
<gene>
    <name evidence="4" type="ORF">SAMN06265371_102267</name>
</gene>
<evidence type="ECO:0000259" key="3">
    <source>
        <dbReference type="SMART" id="SM00421"/>
    </source>
</evidence>
<evidence type="ECO:0000313" key="5">
    <source>
        <dbReference type="Proteomes" id="UP000198384"/>
    </source>
</evidence>
<dbReference type="Gene3D" id="1.10.10.10">
    <property type="entry name" value="Winged helix-like DNA-binding domain superfamily/Winged helix DNA-binding domain"/>
    <property type="match status" value="1"/>
</dbReference>
<dbReference type="InterPro" id="IPR000792">
    <property type="entry name" value="Tscrpt_reg_LuxR_C"/>
</dbReference>
<keyword evidence="2" id="KW-0472">Membrane</keyword>
<reference evidence="4 5" key="1">
    <citation type="submission" date="2017-06" db="EMBL/GenBank/DDBJ databases">
        <authorList>
            <person name="Kim H.J."/>
            <person name="Triplett B.A."/>
        </authorList>
    </citation>
    <scope>NUCLEOTIDE SEQUENCE [LARGE SCALE GENOMIC DNA]</scope>
    <source>
        <strain evidence="4 5">DSM 29150</strain>
    </source>
</reference>
<evidence type="ECO:0000313" key="4">
    <source>
        <dbReference type="EMBL" id="SNR39576.1"/>
    </source>
</evidence>
<dbReference type="SMART" id="SM00421">
    <property type="entry name" value="HTH_LUXR"/>
    <property type="match status" value="1"/>
</dbReference>
<dbReference type="SMART" id="SM00028">
    <property type="entry name" value="TPR"/>
    <property type="match status" value="3"/>
</dbReference>
<dbReference type="InterPro" id="IPR036388">
    <property type="entry name" value="WH-like_DNA-bd_sf"/>
</dbReference>
<feature type="transmembrane region" description="Helical" evidence="2">
    <location>
        <begin position="314"/>
        <end position="335"/>
    </location>
</feature>
<proteinExistence type="predicted"/>